<dbReference type="EMBL" id="CAJNOK010008122">
    <property type="protein sequence ID" value="CAF1054842.1"/>
    <property type="molecule type" value="Genomic_DNA"/>
</dbReference>
<keyword evidence="3" id="KW-0540">Nuclease</keyword>
<dbReference type="GO" id="GO:0004519">
    <property type="term" value="F:endonuclease activity"/>
    <property type="evidence" value="ECO:0007669"/>
    <property type="project" value="UniProtKB-KW"/>
</dbReference>
<evidence type="ECO:0000313" key="11">
    <source>
        <dbReference type="Proteomes" id="UP000682733"/>
    </source>
</evidence>
<dbReference type="InterPro" id="IPR041588">
    <property type="entry name" value="Integrase_H2C2"/>
</dbReference>
<dbReference type="Pfam" id="PF17917">
    <property type="entry name" value="RT_RNaseH"/>
    <property type="match status" value="1"/>
</dbReference>
<dbReference type="CDD" id="cd09274">
    <property type="entry name" value="RNase_HI_RT_Ty3"/>
    <property type="match status" value="1"/>
</dbReference>
<evidence type="ECO:0000256" key="5">
    <source>
        <dbReference type="ARBA" id="ARBA00022801"/>
    </source>
</evidence>
<keyword evidence="4" id="KW-0255">Endonuclease</keyword>
<proteinExistence type="predicted"/>
<dbReference type="Gene3D" id="3.30.420.10">
    <property type="entry name" value="Ribonuclease H-like superfamily/Ribonuclease H"/>
    <property type="match status" value="1"/>
</dbReference>
<dbReference type="GO" id="GO:0003676">
    <property type="term" value="F:nucleic acid binding"/>
    <property type="evidence" value="ECO:0007669"/>
    <property type="project" value="InterPro"/>
</dbReference>
<dbReference type="CDD" id="cd01647">
    <property type="entry name" value="RT_LTR"/>
    <property type="match status" value="1"/>
</dbReference>
<dbReference type="FunFam" id="3.30.70.270:FF:000003">
    <property type="entry name" value="Transposon Ty3-G Gag-Pol polyprotein"/>
    <property type="match status" value="1"/>
</dbReference>
<feature type="region of interest" description="Disordered" evidence="7">
    <location>
        <begin position="814"/>
        <end position="836"/>
    </location>
</feature>
<dbReference type="InterPro" id="IPR000477">
    <property type="entry name" value="RT_dom"/>
</dbReference>
<feature type="compositionally biased region" description="Polar residues" evidence="7">
    <location>
        <begin position="786"/>
        <end position="798"/>
    </location>
</feature>
<dbReference type="PANTHER" id="PTHR37984:SF5">
    <property type="entry name" value="PROTEIN NYNRIN-LIKE"/>
    <property type="match status" value="1"/>
</dbReference>
<dbReference type="InterPro" id="IPR050951">
    <property type="entry name" value="Retrovirus_Pol_polyprotein"/>
</dbReference>
<feature type="domain" description="Reverse transcriptase" evidence="8">
    <location>
        <begin position="1"/>
        <end position="78"/>
    </location>
</feature>
<reference evidence="10" key="1">
    <citation type="submission" date="2021-02" db="EMBL/GenBank/DDBJ databases">
        <authorList>
            <person name="Nowell W R."/>
        </authorList>
    </citation>
    <scope>NUCLEOTIDE SEQUENCE</scope>
</reference>
<feature type="non-terminal residue" evidence="10">
    <location>
        <position position="1"/>
    </location>
</feature>
<dbReference type="InterPro" id="IPR036397">
    <property type="entry name" value="RNaseH_sf"/>
</dbReference>
<dbReference type="Gene3D" id="1.10.340.70">
    <property type="match status" value="1"/>
</dbReference>
<dbReference type="Gene3D" id="3.30.70.270">
    <property type="match status" value="2"/>
</dbReference>
<keyword evidence="1" id="KW-0808">Transferase</keyword>
<dbReference type="Proteomes" id="UP000677228">
    <property type="component" value="Unassembled WGS sequence"/>
</dbReference>
<evidence type="ECO:0000256" key="3">
    <source>
        <dbReference type="ARBA" id="ARBA00022722"/>
    </source>
</evidence>
<evidence type="ECO:0000256" key="4">
    <source>
        <dbReference type="ARBA" id="ARBA00022759"/>
    </source>
</evidence>
<dbReference type="Proteomes" id="UP000682733">
    <property type="component" value="Unassembled WGS sequence"/>
</dbReference>
<accession>A0A8S2JT11</accession>
<dbReference type="Pfam" id="PF17921">
    <property type="entry name" value="Integrase_H2C2"/>
    <property type="match status" value="1"/>
</dbReference>
<gene>
    <name evidence="9" type="ORF">OVA965_LOCUS17124</name>
    <name evidence="10" type="ORF">TMI583_LOCUS17134</name>
</gene>
<comment type="caution">
    <text evidence="10">The sequence shown here is derived from an EMBL/GenBank/DDBJ whole genome shotgun (WGS) entry which is preliminary data.</text>
</comment>
<dbReference type="EMBL" id="CAJOBA010008135">
    <property type="protein sequence ID" value="CAF3821206.1"/>
    <property type="molecule type" value="Genomic_DNA"/>
</dbReference>
<feature type="region of interest" description="Disordered" evidence="7">
    <location>
        <begin position="780"/>
        <end position="800"/>
    </location>
</feature>
<keyword evidence="5" id="KW-0378">Hydrolase</keyword>
<keyword evidence="2" id="KW-0548">Nucleotidyltransferase</keyword>
<evidence type="ECO:0000313" key="10">
    <source>
        <dbReference type="EMBL" id="CAF3821206.1"/>
    </source>
</evidence>
<evidence type="ECO:0000313" key="9">
    <source>
        <dbReference type="EMBL" id="CAF1054842.1"/>
    </source>
</evidence>
<dbReference type="Pfam" id="PF00078">
    <property type="entry name" value="RVT_1"/>
    <property type="match status" value="1"/>
</dbReference>
<sequence length="907" mass="104229">ISNGPPTFQRIINHILGPSRWHYALAYIDDIIIYSSTFEEHLIHLNEICKKLKDAKFKLNPDKCTIAKTKTEYLGHVIEQGKIHPCPNNIRGLINTRIPKTPAEASRFLKAAEYYRKFIPKFSIITEPLRKFMPTTKTEARKYQKQQITLTAEELQAFEQLKQILTSALVLRLPNNKFAFKVQTDASDQGIGCVLLQDYPDGEHPSGYISKKFTSSQKKWLPIEQECYALICALDKWHIYLSGTKFTWETDHRALIHLKNKAQTNKRCERWRLRIAEYQIQIKHIKGINNPMPDYLSRSPVDDPEEDPDELIDVSSKSTQTEAIASSLPIVFAVQTRTMAKQNTADQSVVKPPVSTTPLTLEVKPESCIIPFTLDELKMAQQNDDETRQIIDDIKNHHNYFTKNGLLLRRNTPPVPLVPKGILRNSILKIYHDTAANGSHFGRDKTLHKIRERYYWPSMTKDIQHHLKSCIQCAQFNPQRRKAPGHLKPIPPPSGVWELLSMDFHGPITPSSKRGNKYIITITDVLSKTTEFQLQDYINKASNAVRFFLDTESIIQPHTRAPNRPALIQIQIVHPNESSLVLLFETKFMPRTTSAKFTLVQQLFKTILTSKATIHSWGSIRELDNFVPFGLFDESQILNANSIDQQINYHIITLQSNCHCELCSQKLENDPFSLQDALVHSSRLFLNKQYTISKFDCGLDLRLFSRTREQTIHCKRLSDYAAADCLAIQHLFTNGFLKDTQLHYRHHYPDSSPSPQHYAPSPLAPPLTSLPLVDNHYEMISDDENNNSTTEQQRTNEGPTCLRMILKRPELWKQAEDSEEEEQTPPPKKSRRPISIEEYRQRRAVITVTSMPSLAPVSLSPKLLQQEYEESQPLKAVEQLTLPELVVNASPFPCFRPHRCHPLRINN</sequence>
<evidence type="ECO:0000256" key="1">
    <source>
        <dbReference type="ARBA" id="ARBA00022679"/>
    </source>
</evidence>
<dbReference type="GO" id="GO:0016787">
    <property type="term" value="F:hydrolase activity"/>
    <property type="evidence" value="ECO:0007669"/>
    <property type="project" value="UniProtKB-KW"/>
</dbReference>
<dbReference type="InterPro" id="IPR043502">
    <property type="entry name" value="DNA/RNA_pol_sf"/>
</dbReference>
<evidence type="ECO:0000259" key="8">
    <source>
        <dbReference type="PROSITE" id="PS50878"/>
    </source>
</evidence>
<dbReference type="FunFam" id="1.10.340.70:FF:000001">
    <property type="entry name" value="Retrovirus-related Pol polyprotein from transposon gypsy-like Protein"/>
    <property type="match status" value="1"/>
</dbReference>
<protein>
    <recommendedName>
        <fullName evidence="8">Reverse transcriptase domain-containing protein</fullName>
    </recommendedName>
</protein>
<dbReference type="AlphaFoldDB" id="A0A8S2JT11"/>
<dbReference type="SUPFAM" id="SSF56672">
    <property type="entry name" value="DNA/RNA polymerases"/>
    <property type="match status" value="1"/>
</dbReference>
<name>A0A8S2JT11_9BILA</name>
<dbReference type="PROSITE" id="PS50878">
    <property type="entry name" value="RT_POL"/>
    <property type="match status" value="1"/>
</dbReference>
<organism evidence="10 11">
    <name type="scientific">Didymodactylos carnosus</name>
    <dbReference type="NCBI Taxonomy" id="1234261"/>
    <lineage>
        <taxon>Eukaryota</taxon>
        <taxon>Metazoa</taxon>
        <taxon>Spiralia</taxon>
        <taxon>Gnathifera</taxon>
        <taxon>Rotifera</taxon>
        <taxon>Eurotatoria</taxon>
        <taxon>Bdelloidea</taxon>
        <taxon>Philodinida</taxon>
        <taxon>Philodinidae</taxon>
        <taxon>Didymodactylos</taxon>
    </lineage>
</organism>
<dbReference type="InterPro" id="IPR041373">
    <property type="entry name" value="RT_RNaseH"/>
</dbReference>
<evidence type="ECO:0000256" key="2">
    <source>
        <dbReference type="ARBA" id="ARBA00022695"/>
    </source>
</evidence>
<evidence type="ECO:0000256" key="6">
    <source>
        <dbReference type="ARBA" id="ARBA00022918"/>
    </source>
</evidence>
<dbReference type="PANTHER" id="PTHR37984">
    <property type="entry name" value="PROTEIN CBG26694"/>
    <property type="match status" value="1"/>
</dbReference>
<keyword evidence="6" id="KW-0695">RNA-directed DNA polymerase</keyword>
<dbReference type="GO" id="GO:0003964">
    <property type="term" value="F:RNA-directed DNA polymerase activity"/>
    <property type="evidence" value="ECO:0007669"/>
    <property type="project" value="UniProtKB-KW"/>
</dbReference>
<evidence type="ECO:0000256" key="7">
    <source>
        <dbReference type="SAM" id="MobiDB-lite"/>
    </source>
</evidence>
<dbReference type="InterPro" id="IPR043128">
    <property type="entry name" value="Rev_trsase/Diguanyl_cyclase"/>
</dbReference>